<keyword evidence="3" id="KW-1185">Reference proteome</keyword>
<sequence>MKNRVLLVLSFITIFLQSCNFHTPENYFGRTTLNTNKFRQLGKRDFNEMRASKKANMLKIYKDDAFVDTDNYEEYVRYSKIKGIEEDIEKIKELKVTDDTEAMINASLEVFTYVKSIYENEYIEICKLMDTNATDEKIETAIQDLEQKLVEYDAKMEKLMEVAVPYAESNGIKVQYY</sequence>
<dbReference type="EMBL" id="VFWZ01000002">
    <property type="protein sequence ID" value="TPN87498.1"/>
    <property type="molecule type" value="Genomic_DNA"/>
</dbReference>
<organism evidence="2 3">
    <name type="scientific">Aquimarina algicola</name>
    <dbReference type="NCBI Taxonomy" id="2589995"/>
    <lineage>
        <taxon>Bacteria</taxon>
        <taxon>Pseudomonadati</taxon>
        <taxon>Bacteroidota</taxon>
        <taxon>Flavobacteriia</taxon>
        <taxon>Flavobacteriales</taxon>
        <taxon>Flavobacteriaceae</taxon>
        <taxon>Aquimarina</taxon>
    </lineage>
</organism>
<protein>
    <recommendedName>
        <fullName evidence="4">Lipoprotein</fullName>
    </recommendedName>
</protein>
<dbReference type="OrthoDB" id="1191109at2"/>
<comment type="caution">
    <text evidence="2">The sequence shown here is derived from an EMBL/GenBank/DDBJ whole genome shotgun (WGS) entry which is preliminary data.</text>
</comment>
<evidence type="ECO:0008006" key="4">
    <source>
        <dbReference type="Google" id="ProtNLM"/>
    </source>
</evidence>
<dbReference type="AlphaFoldDB" id="A0A504JI28"/>
<proteinExistence type="predicted"/>
<dbReference type="Proteomes" id="UP000315540">
    <property type="component" value="Unassembled WGS sequence"/>
</dbReference>
<gene>
    <name evidence="2" type="ORF">FHK87_07910</name>
</gene>
<accession>A0A504JI28</accession>
<evidence type="ECO:0000313" key="3">
    <source>
        <dbReference type="Proteomes" id="UP000315540"/>
    </source>
</evidence>
<reference evidence="2 3" key="1">
    <citation type="submission" date="2019-06" db="EMBL/GenBank/DDBJ databases">
        <authorList>
            <person name="Meng X."/>
        </authorList>
    </citation>
    <scope>NUCLEOTIDE SEQUENCE [LARGE SCALE GENOMIC DNA]</scope>
    <source>
        <strain evidence="2 3">M625</strain>
    </source>
</reference>
<name>A0A504JI28_9FLAO</name>
<evidence type="ECO:0000313" key="2">
    <source>
        <dbReference type="EMBL" id="TPN87498.1"/>
    </source>
</evidence>
<keyword evidence="1" id="KW-0175">Coiled coil</keyword>
<evidence type="ECO:0000256" key="1">
    <source>
        <dbReference type="SAM" id="Coils"/>
    </source>
</evidence>
<feature type="coiled-coil region" evidence="1">
    <location>
        <begin position="128"/>
        <end position="162"/>
    </location>
</feature>
<dbReference type="RefSeq" id="WP_140592140.1">
    <property type="nucleotide sequence ID" value="NZ_VFWZ01000002.1"/>
</dbReference>
<dbReference type="PROSITE" id="PS51257">
    <property type="entry name" value="PROKAR_LIPOPROTEIN"/>
    <property type="match status" value="1"/>
</dbReference>